<feature type="compositionally biased region" description="Polar residues" evidence="1">
    <location>
        <begin position="148"/>
        <end position="158"/>
    </location>
</feature>
<dbReference type="InterPro" id="IPR021109">
    <property type="entry name" value="Peptidase_aspartic_dom_sf"/>
</dbReference>
<proteinExistence type="predicted"/>
<evidence type="ECO:0000313" key="2">
    <source>
        <dbReference type="EMBL" id="KYM97734.1"/>
    </source>
</evidence>
<sequence>MNQVESEWKLVIKLDITAFKIRYEQLQNYLKDTEKRCEKVIAGNAQKQQSVKQSSKQFQAHVGTENSTCPICQNTHKIFQCLIFRDMSVQARLEKVKSSRLCYNCLKPFHGKKCTYGSCKKCYKHHNTLLHNDKTADSNTLPLEADKGSSTAKQNVLSSVGAKSDKADGPKDDSYSVNNFLSSYHTRHSTLTVLLSIAVVHVRDRHRNLRECRALLDSGLQPNFISQELSECLELPQQNTDVIVRGVNNVSSTPQYETTATICSRFNKYQETLSFLVVDKVTGNLPPISINVNSFQIPSNIKLADPAFHTPGKIDLILGSEVFWRLLCIGQIQLGKSKPIFQKTKLGCIRHGKISLLPHHAVLKPDSDTTKLRVVFDASAKTSSGLSLNDVQMVGPTIQQDLFNILTRFRQHVHAVSADVTKMYRQIKVNLK</sequence>
<dbReference type="CDD" id="cd00303">
    <property type="entry name" value="retropepsin_like"/>
    <property type="match status" value="1"/>
</dbReference>
<dbReference type="EMBL" id="KQ978059">
    <property type="protein sequence ID" value="KYM97734.1"/>
    <property type="molecule type" value="Genomic_DNA"/>
</dbReference>
<keyword evidence="3" id="KW-1185">Reference proteome</keyword>
<reference evidence="2 3" key="1">
    <citation type="submission" date="2016-03" db="EMBL/GenBank/DDBJ databases">
        <title>Cyphomyrmex costatus WGS genome.</title>
        <authorList>
            <person name="Nygaard S."/>
            <person name="Hu H."/>
            <person name="Boomsma J."/>
            <person name="Zhang G."/>
        </authorList>
    </citation>
    <scope>NUCLEOTIDE SEQUENCE [LARGE SCALE GENOMIC DNA]</scope>
    <source>
        <strain evidence="2">MS0001</strain>
        <tissue evidence="2">Whole body</tissue>
    </source>
</reference>
<name>A0A151ICC1_9HYME</name>
<organism evidence="2 3">
    <name type="scientific">Cyphomyrmex costatus</name>
    <dbReference type="NCBI Taxonomy" id="456900"/>
    <lineage>
        <taxon>Eukaryota</taxon>
        <taxon>Metazoa</taxon>
        <taxon>Ecdysozoa</taxon>
        <taxon>Arthropoda</taxon>
        <taxon>Hexapoda</taxon>
        <taxon>Insecta</taxon>
        <taxon>Pterygota</taxon>
        <taxon>Neoptera</taxon>
        <taxon>Endopterygota</taxon>
        <taxon>Hymenoptera</taxon>
        <taxon>Apocrita</taxon>
        <taxon>Aculeata</taxon>
        <taxon>Formicoidea</taxon>
        <taxon>Formicidae</taxon>
        <taxon>Myrmicinae</taxon>
        <taxon>Cyphomyrmex</taxon>
    </lineage>
</organism>
<dbReference type="PANTHER" id="PTHR47331:SF5">
    <property type="entry name" value="RIBONUCLEASE H"/>
    <property type="match status" value="1"/>
</dbReference>
<dbReference type="STRING" id="456900.A0A151ICC1"/>
<protein>
    <submittedName>
        <fullName evidence="2">Uncharacterized protein</fullName>
    </submittedName>
</protein>
<feature type="region of interest" description="Disordered" evidence="1">
    <location>
        <begin position="133"/>
        <end position="170"/>
    </location>
</feature>
<dbReference type="PANTHER" id="PTHR47331">
    <property type="entry name" value="PHD-TYPE DOMAIN-CONTAINING PROTEIN"/>
    <property type="match status" value="1"/>
</dbReference>
<evidence type="ECO:0000256" key="1">
    <source>
        <dbReference type="SAM" id="MobiDB-lite"/>
    </source>
</evidence>
<dbReference type="Gene3D" id="2.40.70.10">
    <property type="entry name" value="Acid Proteases"/>
    <property type="match status" value="1"/>
</dbReference>
<gene>
    <name evidence="2" type="ORF">ALC62_11575</name>
</gene>
<evidence type="ECO:0000313" key="3">
    <source>
        <dbReference type="Proteomes" id="UP000078542"/>
    </source>
</evidence>
<dbReference type="AlphaFoldDB" id="A0A151ICC1"/>
<accession>A0A151ICC1</accession>
<dbReference type="Proteomes" id="UP000078542">
    <property type="component" value="Unassembled WGS sequence"/>
</dbReference>